<dbReference type="Pfam" id="PF06580">
    <property type="entry name" value="His_kinase"/>
    <property type="match status" value="1"/>
</dbReference>
<dbReference type="AlphaFoldDB" id="A0A385TQZ5"/>
<sequence length="614" mass="69928">MKNKLYRKLFLYCVSIIALSSLLIGIVTYARSSAELDRQLDRHLSQIVQNALNHTDLYIKSYDRTMISLLTNRELKKFVDLPNPADHYEYYHISSTIKDTVFRPLMDRGPELLTMYLLSYNGNATYSFGSDFTAPVFSEEDKSKQLTELRHATKDESGLMIHTESIIPGRSGSVIRMTRQMKGLSSTAEKGVLAMEVRSQELSSLWKGIDLGERGYFYIADASGHVVYQPEGLEDNASSPARDSKLTAAIMEADEESFKYTTVDGEQRVFMTRMSPYSGWHLVASIPLEEWRQPIANIRTTAWTIGLISLVAACLLAYRFTRSITQPIQTIIRGMRQTEQGRWIPLDLPERRQDELTEMMQRYNLMVSRLSELIERVYETELQQQKTIIERQKAEFQALQLQINPHFMYNTLETIVCYAEVEGSSEITEMVSSLGFMMRYSLLTSLEEITVANELNHVLNYMTIMKHRHDMEFDLRVEVPHELLLYKMVRLTLQPLIENAFQHAFPDGIEASQHIIISAGCSDDAFWVSVTDNGIGMTAEQLREVAARLSYEHDHTNHSPESSLNLNGIGGIGLLNVHRRIQLVFGESYGLRVTSAGEGTGTTIRMVMPSPPRV</sequence>
<dbReference type="KEGG" id="plw:D5F53_23885"/>
<dbReference type="InterPro" id="IPR033479">
    <property type="entry name" value="dCache_1"/>
</dbReference>
<evidence type="ECO:0000256" key="3">
    <source>
        <dbReference type="ARBA" id="ARBA00022553"/>
    </source>
</evidence>
<name>A0A385TQZ5_PAELA</name>
<dbReference type="Gene3D" id="6.10.340.10">
    <property type="match status" value="1"/>
</dbReference>
<evidence type="ECO:0000256" key="8">
    <source>
        <dbReference type="ARBA" id="ARBA00023136"/>
    </source>
</evidence>
<evidence type="ECO:0000256" key="1">
    <source>
        <dbReference type="ARBA" id="ARBA00004651"/>
    </source>
</evidence>
<dbReference type="RefSeq" id="WP_119849771.1">
    <property type="nucleotide sequence ID" value="NZ_CP032412.1"/>
</dbReference>
<protein>
    <submittedName>
        <fullName evidence="11">Sensor histidine kinase</fullName>
    </submittedName>
</protein>
<dbReference type="Pfam" id="PF02518">
    <property type="entry name" value="HATPase_c"/>
    <property type="match status" value="1"/>
</dbReference>
<evidence type="ECO:0000256" key="4">
    <source>
        <dbReference type="ARBA" id="ARBA00022679"/>
    </source>
</evidence>
<dbReference type="GO" id="GO:0000155">
    <property type="term" value="F:phosphorelay sensor kinase activity"/>
    <property type="evidence" value="ECO:0007669"/>
    <property type="project" value="InterPro"/>
</dbReference>
<organism evidence="11 12">
    <name type="scientific">Paenibacillus lautus</name>
    <name type="common">Bacillus lautus</name>
    <dbReference type="NCBI Taxonomy" id="1401"/>
    <lineage>
        <taxon>Bacteria</taxon>
        <taxon>Bacillati</taxon>
        <taxon>Bacillota</taxon>
        <taxon>Bacilli</taxon>
        <taxon>Bacillales</taxon>
        <taxon>Paenibacillaceae</taxon>
        <taxon>Paenibacillus</taxon>
    </lineage>
</organism>
<gene>
    <name evidence="11" type="ORF">D5F53_23885</name>
</gene>
<evidence type="ECO:0000313" key="12">
    <source>
        <dbReference type="Proteomes" id="UP000266552"/>
    </source>
</evidence>
<reference evidence="11 12" key="1">
    <citation type="submission" date="2018-09" db="EMBL/GenBank/DDBJ databases">
        <title>Genome Sequence of Paenibacillus lautus Strain E7593-69, Azo Dye-Degrading Bacteria, Isolated from Commercial Tattoo Inks.</title>
        <authorList>
            <person name="Nho S.W."/>
            <person name="Kim S.-J."/>
            <person name="Kweon O."/>
            <person name="Cerniglia C.E."/>
        </authorList>
    </citation>
    <scope>NUCLEOTIDE SEQUENCE [LARGE SCALE GENOMIC DNA]</scope>
    <source>
        <strain evidence="11 12">E7593-69</strain>
    </source>
</reference>
<dbReference type="Pfam" id="PF02743">
    <property type="entry name" value="dCache_1"/>
    <property type="match status" value="1"/>
</dbReference>
<accession>A0A385TQZ5</accession>
<evidence type="ECO:0000256" key="7">
    <source>
        <dbReference type="ARBA" id="ARBA00022989"/>
    </source>
</evidence>
<dbReference type="SMART" id="SM00304">
    <property type="entry name" value="HAMP"/>
    <property type="match status" value="1"/>
</dbReference>
<dbReference type="SUPFAM" id="SSF55874">
    <property type="entry name" value="ATPase domain of HSP90 chaperone/DNA topoisomerase II/histidine kinase"/>
    <property type="match status" value="1"/>
</dbReference>
<keyword evidence="4" id="KW-0808">Transferase</keyword>
<proteinExistence type="predicted"/>
<dbReference type="EMBL" id="CP032412">
    <property type="protein sequence ID" value="AYB46146.1"/>
    <property type="molecule type" value="Genomic_DNA"/>
</dbReference>
<keyword evidence="6 11" id="KW-0418">Kinase</keyword>
<feature type="transmembrane region" description="Helical" evidence="9">
    <location>
        <begin position="9"/>
        <end position="30"/>
    </location>
</feature>
<dbReference type="GO" id="GO:0005886">
    <property type="term" value="C:plasma membrane"/>
    <property type="evidence" value="ECO:0007669"/>
    <property type="project" value="UniProtKB-SubCell"/>
</dbReference>
<evidence type="ECO:0000313" key="11">
    <source>
        <dbReference type="EMBL" id="AYB46146.1"/>
    </source>
</evidence>
<feature type="domain" description="HAMP" evidence="10">
    <location>
        <begin position="322"/>
        <end position="375"/>
    </location>
</feature>
<dbReference type="InterPro" id="IPR003660">
    <property type="entry name" value="HAMP_dom"/>
</dbReference>
<dbReference type="PROSITE" id="PS50885">
    <property type="entry name" value="HAMP"/>
    <property type="match status" value="1"/>
</dbReference>
<dbReference type="InterPro" id="IPR003594">
    <property type="entry name" value="HATPase_dom"/>
</dbReference>
<dbReference type="CDD" id="cd18774">
    <property type="entry name" value="PDC2_HK_sensor"/>
    <property type="match status" value="1"/>
</dbReference>
<keyword evidence="5 9" id="KW-0812">Transmembrane</keyword>
<evidence type="ECO:0000256" key="9">
    <source>
        <dbReference type="SAM" id="Phobius"/>
    </source>
</evidence>
<evidence type="ECO:0000256" key="2">
    <source>
        <dbReference type="ARBA" id="ARBA00022475"/>
    </source>
</evidence>
<keyword evidence="7 9" id="KW-1133">Transmembrane helix</keyword>
<keyword evidence="2" id="KW-1003">Cell membrane</keyword>
<evidence type="ECO:0000256" key="6">
    <source>
        <dbReference type="ARBA" id="ARBA00022777"/>
    </source>
</evidence>
<keyword evidence="8 9" id="KW-0472">Membrane</keyword>
<dbReference type="Gene3D" id="3.30.565.10">
    <property type="entry name" value="Histidine kinase-like ATPase, C-terminal domain"/>
    <property type="match status" value="1"/>
</dbReference>
<keyword evidence="12" id="KW-1185">Reference proteome</keyword>
<dbReference type="Pfam" id="PF00672">
    <property type="entry name" value="HAMP"/>
    <property type="match status" value="1"/>
</dbReference>
<dbReference type="Gene3D" id="3.30.450.20">
    <property type="entry name" value="PAS domain"/>
    <property type="match status" value="1"/>
</dbReference>
<dbReference type="SUPFAM" id="SSF158472">
    <property type="entry name" value="HAMP domain-like"/>
    <property type="match status" value="1"/>
</dbReference>
<comment type="subcellular location">
    <subcellularLocation>
        <location evidence="1">Cell membrane</location>
        <topology evidence="1">Multi-pass membrane protein</topology>
    </subcellularLocation>
</comment>
<evidence type="ECO:0000259" key="10">
    <source>
        <dbReference type="PROSITE" id="PS50885"/>
    </source>
</evidence>
<dbReference type="PANTHER" id="PTHR34220">
    <property type="entry name" value="SENSOR HISTIDINE KINASE YPDA"/>
    <property type="match status" value="1"/>
</dbReference>
<evidence type="ECO:0000256" key="5">
    <source>
        <dbReference type="ARBA" id="ARBA00022692"/>
    </source>
</evidence>
<dbReference type="CDD" id="cd06225">
    <property type="entry name" value="HAMP"/>
    <property type="match status" value="1"/>
</dbReference>
<dbReference type="Proteomes" id="UP000266552">
    <property type="component" value="Chromosome"/>
</dbReference>
<dbReference type="SMART" id="SM00387">
    <property type="entry name" value="HATPase_c"/>
    <property type="match status" value="1"/>
</dbReference>
<dbReference type="InterPro" id="IPR036890">
    <property type="entry name" value="HATPase_C_sf"/>
</dbReference>
<dbReference type="PANTHER" id="PTHR34220:SF7">
    <property type="entry name" value="SENSOR HISTIDINE KINASE YPDA"/>
    <property type="match status" value="1"/>
</dbReference>
<keyword evidence="3" id="KW-0597">Phosphoprotein</keyword>
<dbReference type="InterPro" id="IPR010559">
    <property type="entry name" value="Sig_transdc_His_kin_internal"/>
</dbReference>
<dbReference type="InterPro" id="IPR050640">
    <property type="entry name" value="Bact_2-comp_sensor_kinase"/>
</dbReference>